<dbReference type="Proteomes" id="UP000198741">
    <property type="component" value="Chromosome I"/>
</dbReference>
<dbReference type="InterPro" id="IPR058094">
    <property type="entry name" value="Ig-like_OmpL47-like"/>
</dbReference>
<feature type="chain" id="PRO_5009249774" evidence="5">
    <location>
        <begin position="34"/>
        <end position="1394"/>
    </location>
</feature>
<dbReference type="GO" id="GO:0005975">
    <property type="term" value="P:carbohydrate metabolic process"/>
    <property type="evidence" value="ECO:0007669"/>
    <property type="project" value="InterPro"/>
</dbReference>
<evidence type="ECO:0000313" key="7">
    <source>
        <dbReference type="EMBL" id="SDO61891.1"/>
    </source>
</evidence>
<dbReference type="PRINTS" id="PR00133">
    <property type="entry name" value="GLHYDRLASE3"/>
</dbReference>
<dbReference type="InterPro" id="IPR001764">
    <property type="entry name" value="Glyco_hydro_3_N"/>
</dbReference>
<dbReference type="PANTHER" id="PTHR42715:SF10">
    <property type="entry name" value="BETA-GLUCOSIDASE"/>
    <property type="match status" value="1"/>
</dbReference>
<dbReference type="EMBL" id="LT629710">
    <property type="protein sequence ID" value="SDO61891.1"/>
    <property type="molecule type" value="Genomic_DNA"/>
</dbReference>
<accession>A0A1H0L1P0</accession>
<dbReference type="Gene3D" id="2.60.40.2700">
    <property type="match status" value="2"/>
</dbReference>
<dbReference type="InterPro" id="IPR013783">
    <property type="entry name" value="Ig-like_fold"/>
</dbReference>
<protein>
    <submittedName>
        <fullName evidence="7">Beta-glucosidase</fullName>
    </submittedName>
</protein>
<dbReference type="Gene3D" id="2.60.40.10">
    <property type="entry name" value="Immunoglobulins"/>
    <property type="match status" value="2"/>
</dbReference>
<evidence type="ECO:0000256" key="3">
    <source>
        <dbReference type="ARBA" id="ARBA00023277"/>
    </source>
</evidence>
<evidence type="ECO:0000313" key="8">
    <source>
        <dbReference type="Proteomes" id="UP000198741"/>
    </source>
</evidence>
<keyword evidence="4" id="KW-0326">Glycosidase</keyword>
<dbReference type="SUPFAM" id="SSF51445">
    <property type="entry name" value="(Trans)glycosidases"/>
    <property type="match status" value="1"/>
</dbReference>
<dbReference type="InterPro" id="IPR036962">
    <property type="entry name" value="Glyco_hydro_3_N_sf"/>
</dbReference>
<dbReference type="InterPro" id="IPR017853">
    <property type="entry name" value="GH"/>
</dbReference>
<name>A0A1H0L1P0_9ACTN</name>
<evidence type="ECO:0000259" key="6">
    <source>
        <dbReference type="SMART" id="SM01217"/>
    </source>
</evidence>
<feature type="domain" description="Fibronectin type III-like" evidence="6">
    <location>
        <begin position="377"/>
        <end position="448"/>
    </location>
</feature>
<dbReference type="OrthoDB" id="3187562at2"/>
<evidence type="ECO:0000256" key="5">
    <source>
        <dbReference type="SAM" id="SignalP"/>
    </source>
</evidence>
<dbReference type="STRING" id="1090615.SAMN04515671_1507"/>
<dbReference type="PROSITE" id="PS00775">
    <property type="entry name" value="GLYCOSYL_HYDROL_F3"/>
    <property type="match status" value="1"/>
</dbReference>
<proteinExistence type="inferred from homology"/>
<dbReference type="SMART" id="SM01217">
    <property type="entry name" value="Fn3_like"/>
    <property type="match status" value="1"/>
</dbReference>
<keyword evidence="3" id="KW-0119">Carbohydrate metabolism</keyword>
<dbReference type="PANTHER" id="PTHR42715">
    <property type="entry name" value="BETA-GLUCOSIDASE"/>
    <property type="match status" value="1"/>
</dbReference>
<dbReference type="Gene3D" id="3.20.20.300">
    <property type="entry name" value="Glycoside hydrolase, family 3, N-terminal domain"/>
    <property type="match status" value="1"/>
</dbReference>
<dbReference type="InterPro" id="IPR036881">
    <property type="entry name" value="Glyco_hydro_3_C_sf"/>
</dbReference>
<dbReference type="InterPro" id="IPR019800">
    <property type="entry name" value="Glyco_hydro_3_AS"/>
</dbReference>
<keyword evidence="2 4" id="KW-0378">Hydrolase</keyword>
<comment type="similarity">
    <text evidence="1 4">Belongs to the glycosyl hydrolase 3 family.</text>
</comment>
<keyword evidence="5" id="KW-0732">Signal</keyword>
<dbReference type="InterPro" id="IPR026891">
    <property type="entry name" value="Fn3-like"/>
</dbReference>
<evidence type="ECO:0000256" key="4">
    <source>
        <dbReference type="RuleBase" id="RU361161"/>
    </source>
</evidence>
<dbReference type="Pfam" id="PF01915">
    <property type="entry name" value="Glyco_hydro_3_C"/>
    <property type="match status" value="1"/>
</dbReference>
<sequence>MPHPPRSRSRRRAGISLAAVAALMFTGTLTATASTTNPDPSSLELTDAQLSKTAATQGMVLLENHDNTLPIVKSTSPNVALFGVGAYATVKGGTGSGNVNNRYTINARTGLENAGFAVTTSDAYWNAVKSAYDTKYPPTTGGSGFGGAVDYSSVEQPLTAVTVQPTAPTDTAVYVLARNSGEGKDRANAAGDYFLTPTETDDLQRIGQNYKHVIVVLNVGGIVDTNFFNQINASALDPSGGKPLDSMLLMSQAGQESGNALAEVLDGQVDPSGKLTDTWASKYSYYPASATFAGNDGNSLQENYTEGIYVGYRYFDSFYKTITPGGVDPSSAVSYPFGYGLSYTDFQIDAQSVTADTKTVTVKAKVTNVGKTYSGKEVVQTYFSAPQTGIDKPYQELAGYAKTDDLAPGASQVLTITYDTTQMSSYNSATAQYVMDAGDYVIRLGNSSRNSHVAAKIHLASRLVTEQLANEETDETLTGELTSNPANFYTYPTEAAEVAAAPSISLDTTGYVTHNHASAYEQTNTVDSSSPYYAIDGAKISSTTAYVDSAQTNWENTGAPYQPKTGENVSKVTTSPTATLFDVAKGTISIQSFVAGLSVTQLANIVEGATAAGTTTTAVGAAGYTTAKYESLGIPGMTLSDGPAGLRLTQQIATTPKTYQYETAWPIGTLLAQTWDRDLIQQVGNAIGKEMKEVGVTLWLAPGMNIHRDPLNGRNFEYYSEDPLVTGLTSAATTAGVQSNPGVGVTIKHYLANNQETSRSSVNETISERALREIYLRGFEISVKTAQPMAIMTSYNKINGTYASANYDTVTDILRGEWGFKGLVMTDWGGNHGAVATMYAGNDLIEPGGNQGEIINNLKKVDATIDYDGMPAYNKTVSPTRTSYSLTLGGLTLAAPASSSTTIVTNVGPDTDLSQTPLSTVTTTDVINNQTVAPVAVYGTVANAYAQVQATLAALSATQRAAIVVSNVVYQTPGDSTTPVVSYTVTTTGNYAITSYNMRLGDLQRSAINILNIVRQTAGFQQLAAMNGVTGISVGAYTGQFTDLPSVVSDAKTVVKQPVGPAPDVTLAASPAAPASGWYTRPVTFTATAADAQSTYLSIEVDNGEVTDYTGPVTVSGDGTHTVDLFGTSANALPARRTIIVKIDGTAPAASVVSSAKGKLTLAATDAGSGVAAIKYSVNGGSTWATYTGPVTVTGAPKVVQYRAIDKAGNTSAVKSVTVQGVLSLGKPVIKGAPVVGSTLTASVKVTPGATISYQWLRNGKAIAKATKSSYTPVAADATTRLSVAVTAKKANYATATATSAAVTVAGKLALSTPVISGVTAVGHMVTASVATHTAGATLSYQWLRSGRAIAGGTKSTYKIVAADKGKKLSVRVTEKKAGYVTLTSTSAAKSITR</sequence>
<dbReference type="GO" id="GO:0004553">
    <property type="term" value="F:hydrolase activity, hydrolyzing O-glycosyl compounds"/>
    <property type="evidence" value="ECO:0007669"/>
    <property type="project" value="InterPro"/>
</dbReference>
<organism evidence="7 8">
    <name type="scientific">Nakamurella panacisegetis</name>
    <dbReference type="NCBI Taxonomy" id="1090615"/>
    <lineage>
        <taxon>Bacteria</taxon>
        <taxon>Bacillati</taxon>
        <taxon>Actinomycetota</taxon>
        <taxon>Actinomycetes</taxon>
        <taxon>Nakamurellales</taxon>
        <taxon>Nakamurellaceae</taxon>
        <taxon>Nakamurella</taxon>
    </lineage>
</organism>
<reference evidence="7 8" key="1">
    <citation type="submission" date="2016-10" db="EMBL/GenBank/DDBJ databases">
        <authorList>
            <person name="de Groot N.N."/>
        </authorList>
    </citation>
    <scope>NUCLEOTIDE SEQUENCE [LARGE SCALE GENOMIC DNA]</scope>
    <source>
        <strain evidence="8">P4-7,KCTC 19426,CECT 7604</strain>
    </source>
</reference>
<dbReference type="Pfam" id="PF00933">
    <property type="entry name" value="Glyco_hydro_3"/>
    <property type="match status" value="1"/>
</dbReference>
<evidence type="ECO:0000256" key="2">
    <source>
        <dbReference type="ARBA" id="ARBA00022801"/>
    </source>
</evidence>
<gene>
    <name evidence="7" type="ORF">SAMN04515671_1507</name>
</gene>
<dbReference type="SUPFAM" id="SSF52279">
    <property type="entry name" value="Beta-D-glucan exohydrolase, C-terminal domain"/>
    <property type="match status" value="1"/>
</dbReference>
<dbReference type="Gene3D" id="3.40.50.1700">
    <property type="entry name" value="Glycoside hydrolase family 3 C-terminal domain"/>
    <property type="match status" value="1"/>
</dbReference>
<dbReference type="InterPro" id="IPR050288">
    <property type="entry name" value="Cellulose_deg_GH3"/>
</dbReference>
<dbReference type="Pfam" id="PF14310">
    <property type="entry name" value="Fn3-like"/>
    <property type="match status" value="1"/>
</dbReference>
<evidence type="ECO:0000256" key="1">
    <source>
        <dbReference type="ARBA" id="ARBA00005336"/>
    </source>
</evidence>
<dbReference type="NCBIfam" id="NF047446">
    <property type="entry name" value="barrel_OmpL47"/>
    <property type="match status" value="1"/>
</dbReference>
<feature type="signal peptide" evidence="5">
    <location>
        <begin position="1"/>
        <end position="33"/>
    </location>
</feature>
<dbReference type="InterPro" id="IPR002772">
    <property type="entry name" value="Glyco_hydro_3_C"/>
</dbReference>
<keyword evidence="8" id="KW-1185">Reference proteome</keyword>